<dbReference type="InterPro" id="IPR051093">
    <property type="entry name" value="Neuroligin/BSAL"/>
</dbReference>
<dbReference type="SUPFAM" id="SSF53474">
    <property type="entry name" value="alpha/beta-Hydrolases"/>
    <property type="match status" value="1"/>
</dbReference>
<gene>
    <name evidence="4" type="ORF">FBUS_08915</name>
</gene>
<dbReference type="PANTHER" id="PTHR43903">
    <property type="entry name" value="NEUROLIGIN"/>
    <property type="match status" value="1"/>
</dbReference>
<comment type="caution">
    <text evidence="4">The sequence shown here is derived from an EMBL/GenBank/DDBJ whole genome shotgun (WGS) entry which is preliminary data.</text>
</comment>
<sequence>MFTGAMTYSIVPILMLLTVSHTVGGQFDHCLRPSGCHDDDCCFTVVTKTGPICDPIPGCAALFPNDCCRNARPVHTDYGIFYGYAIQLDSAFGYGESGQRYLEVWRGVPYARPPTRENNLRFRRPVQLPQGRTKYDATHFRNACPQPNAGLTSSAKVWTMSPHEWARRIPLRQTEGGWHTNNEDCLYMNIYTLNETVLSNSARQPSSGKKLPVLIVFDGMDHLTGTANRYPGHALAQLGMVVVFVNYRLGPFGYLATDTQSKWNSQLDHSEDVSPGNYGLWDQVMALEFIRENIHLWLGDKNQITVLGHGSAAADVALHLLSARSGRRNPPLFHRAVLLSGADQMEGGFTRNKEESMAYTVQLAQQVGCDAPLRHQMLDCLRARTASELATAAGETRIRRPYWRTKPWAPTVDGDFLTDDPKLLWESGQFAQIPVSQSQNHYPSKT</sequence>
<comment type="similarity">
    <text evidence="1">Belongs to the type-B carboxylesterase/lipase family.</text>
</comment>
<name>A0A8E0VEB9_9TREM</name>
<dbReference type="EMBL" id="LUCM01011806">
    <property type="protein sequence ID" value="KAA0183423.1"/>
    <property type="molecule type" value="Genomic_DNA"/>
</dbReference>
<dbReference type="InterPro" id="IPR029058">
    <property type="entry name" value="AB_hydrolase_fold"/>
</dbReference>
<dbReference type="Gene3D" id="3.40.50.1820">
    <property type="entry name" value="alpha/beta hydrolase"/>
    <property type="match status" value="1"/>
</dbReference>
<evidence type="ECO:0000259" key="3">
    <source>
        <dbReference type="Pfam" id="PF00135"/>
    </source>
</evidence>
<organism evidence="4 5">
    <name type="scientific">Fasciolopsis buskii</name>
    <dbReference type="NCBI Taxonomy" id="27845"/>
    <lineage>
        <taxon>Eukaryota</taxon>
        <taxon>Metazoa</taxon>
        <taxon>Spiralia</taxon>
        <taxon>Lophotrochozoa</taxon>
        <taxon>Platyhelminthes</taxon>
        <taxon>Trematoda</taxon>
        <taxon>Digenea</taxon>
        <taxon>Plagiorchiida</taxon>
        <taxon>Echinostomata</taxon>
        <taxon>Echinostomatoidea</taxon>
        <taxon>Fasciolidae</taxon>
        <taxon>Fasciolopsis</taxon>
    </lineage>
</organism>
<accession>A0A8E0VEB9</accession>
<protein>
    <submittedName>
        <fullName evidence="4">UPF0470 protein C19orf51</fullName>
    </submittedName>
</protein>
<evidence type="ECO:0000313" key="4">
    <source>
        <dbReference type="EMBL" id="KAA0183423.1"/>
    </source>
</evidence>
<feature type="domain" description="Carboxylesterase type B" evidence="3">
    <location>
        <begin position="101"/>
        <end position="435"/>
    </location>
</feature>
<dbReference type="InterPro" id="IPR002018">
    <property type="entry name" value="CarbesteraseB"/>
</dbReference>
<dbReference type="AlphaFoldDB" id="A0A8E0VEB9"/>
<dbReference type="Pfam" id="PF00135">
    <property type="entry name" value="COesterase"/>
    <property type="match status" value="1"/>
</dbReference>
<dbReference type="Proteomes" id="UP000728185">
    <property type="component" value="Unassembled WGS sequence"/>
</dbReference>
<keyword evidence="2" id="KW-0732">Signal</keyword>
<proteinExistence type="inferred from homology"/>
<feature type="chain" id="PRO_5034141527" evidence="2">
    <location>
        <begin position="26"/>
        <end position="446"/>
    </location>
</feature>
<reference evidence="4" key="1">
    <citation type="submission" date="2019-05" db="EMBL/GenBank/DDBJ databases">
        <title>Annotation for the trematode Fasciolopsis buski.</title>
        <authorList>
            <person name="Choi Y.-J."/>
        </authorList>
    </citation>
    <scope>NUCLEOTIDE SEQUENCE</scope>
    <source>
        <strain evidence="4">HT</strain>
        <tissue evidence="4">Whole worm</tissue>
    </source>
</reference>
<evidence type="ECO:0000256" key="1">
    <source>
        <dbReference type="ARBA" id="ARBA00005964"/>
    </source>
</evidence>
<dbReference type="OrthoDB" id="408631at2759"/>
<evidence type="ECO:0000256" key="2">
    <source>
        <dbReference type="SAM" id="SignalP"/>
    </source>
</evidence>
<feature type="signal peptide" evidence="2">
    <location>
        <begin position="1"/>
        <end position="25"/>
    </location>
</feature>
<keyword evidence="5" id="KW-1185">Reference proteome</keyword>
<evidence type="ECO:0000313" key="5">
    <source>
        <dbReference type="Proteomes" id="UP000728185"/>
    </source>
</evidence>